<organism evidence="2">
    <name type="scientific">Lichtheimia ramosa</name>
    <dbReference type="NCBI Taxonomy" id="688394"/>
    <lineage>
        <taxon>Eukaryota</taxon>
        <taxon>Fungi</taxon>
        <taxon>Fungi incertae sedis</taxon>
        <taxon>Mucoromycota</taxon>
        <taxon>Mucoromycotina</taxon>
        <taxon>Mucoromycetes</taxon>
        <taxon>Mucorales</taxon>
        <taxon>Lichtheimiaceae</taxon>
        <taxon>Lichtheimia</taxon>
    </lineage>
</organism>
<feature type="compositionally biased region" description="Pro residues" evidence="1">
    <location>
        <begin position="528"/>
        <end position="542"/>
    </location>
</feature>
<proteinExistence type="predicted"/>
<evidence type="ECO:0000256" key="1">
    <source>
        <dbReference type="SAM" id="MobiDB-lite"/>
    </source>
</evidence>
<dbReference type="AlphaFoldDB" id="A0A077X3X5"/>
<feature type="compositionally biased region" description="Low complexity" evidence="1">
    <location>
        <begin position="106"/>
        <end position="118"/>
    </location>
</feature>
<feature type="region of interest" description="Disordered" evidence="1">
    <location>
        <begin position="351"/>
        <end position="372"/>
    </location>
</feature>
<dbReference type="EMBL" id="LK023386">
    <property type="protein sequence ID" value="CDS14496.1"/>
    <property type="molecule type" value="Genomic_DNA"/>
</dbReference>
<reference evidence="2" key="1">
    <citation type="journal article" date="2014" name="Genome Announc.">
        <title>De novo whole-genome sequence and genome annotation of Lichtheimia ramosa.</title>
        <authorList>
            <person name="Linde J."/>
            <person name="Schwartze V."/>
            <person name="Binder U."/>
            <person name="Lass-Florl C."/>
            <person name="Voigt K."/>
            <person name="Horn F."/>
        </authorList>
    </citation>
    <scope>NUCLEOTIDE SEQUENCE</scope>
    <source>
        <strain evidence="2">JMRC FSU:6197</strain>
    </source>
</reference>
<feature type="compositionally biased region" description="Acidic residues" evidence="1">
    <location>
        <begin position="40"/>
        <end position="51"/>
    </location>
</feature>
<accession>A0A077X3X5</accession>
<feature type="compositionally biased region" description="Polar residues" evidence="1">
    <location>
        <begin position="508"/>
        <end position="520"/>
    </location>
</feature>
<feature type="compositionally biased region" description="Polar residues" evidence="1">
    <location>
        <begin position="300"/>
        <end position="324"/>
    </location>
</feature>
<sequence>METNILPGLLFTSAYFAVNTLYQYMTRDVNGHDDDFLHIDEEDTSESDPEETSPLIKETHSDDTSQVDAQESSLLVEEMDSDDASQADFQQSSPLVEEMDSDDASQSDSSQADAQESSLLVEEMDSDDASQADFQQSSPLVEEMDSDDASQVDSQEADVHTFAKALEILHDDASEMDPQEAEALAMAIKKLYDDSSDTDSEGRLSTIIEEEEDVASQADSQGDGLMDDVASQAYSHETSHAIDETHLERHQLLYNGKPLFRTVDTSIPKQTSHVIEETQRESFFSSVVKPLFQMIGTGLGYNNNTSETSDAPENPPDTSQSISSRPVLFGYYGKDPRYMLPCQPPLGFPRLISSSSSSSLKEDTNQEPATQQYAAHQLKEIRQPPVIHASFRRYNADMFPSSSSMSIGNITDDTNQDQNATIGALLQGNTNQDPVARIDALLQENKGPRQPRITIKSSLKRSDSMMLTNNTRYSSRSICPITGVISRHARQRHMISSAKPSRHDDDSTPLQEIESNTEALSSTEEAPKPPPSPELMPPPPPTTRHLRYNKNYNQDVKWEDILTRDQIRSFTKHKRKRQQDNIIEVKRRRINNWLHNVDP</sequence>
<protein>
    <submittedName>
        <fullName evidence="2">Uncharacterized protein</fullName>
    </submittedName>
</protein>
<evidence type="ECO:0000313" key="2">
    <source>
        <dbReference type="EMBL" id="CDS14496.1"/>
    </source>
</evidence>
<feature type="compositionally biased region" description="Polar residues" evidence="1">
    <location>
        <begin position="64"/>
        <end position="73"/>
    </location>
</feature>
<feature type="region of interest" description="Disordered" evidence="1">
    <location>
        <begin position="489"/>
        <end position="547"/>
    </location>
</feature>
<feature type="region of interest" description="Disordered" evidence="1">
    <location>
        <begin position="35"/>
        <end position="156"/>
    </location>
</feature>
<gene>
    <name evidence="2" type="ORF">LRAMOSA06665</name>
</gene>
<feature type="region of interest" description="Disordered" evidence="1">
    <location>
        <begin position="300"/>
        <end position="325"/>
    </location>
</feature>
<name>A0A077X3X5_9FUNG</name>